<protein>
    <submittedName>
        <fullName evidence="1">Uncharacterized protein</fullName>
    </submittedName>
</protein>
<evidence type="ECO:0000313" key="1">
    <source>
        <dbReference type="EMBL" id="QTA92940.1"/>
    </source>
</evidence>
<keyword evidence="2" id="KW-1185">Reference proteome</keyword>
<proteinExistence type="predicted"/>
<organism evidence="1 2">
    <name type="scientific">Desulfonema magnum</name>
    <dbReference type="NCBI Taxonomy" id="45655"/>
    <lineage>
        <taxon>Bacteria</taxon>
        <taxon>Pseudomonadati</taxon>
        <taxon>Thermodesulfobacteriota</taxon>
        <taxon>Desulfobacteria</taxon>
        <taxon>Desulfobacterales</taxon>
        <taxon>Desulfococcaceae</taxon>
        <taxon>Desulfonema</taxon>
    </lineage>
</organism>
<gene>
    <name evidence="1" type="ORF">dnm_090330</name>
</gene>
<dbReference type="KEGG" id="dmm:dnm_090330"/>
<accession>A0A975GTB1</accession>
<evidence type="ECO:0000313" key="2">
    <source>
        <dbReference type="Proteomes" id="UP000663722"/>
    </source>
</evidence>
<name>A0A975GTB1_9BACT</name>
<sequence length="48" mass="5241">MHPDPGACPGLYKYAFSGLLQNISHLLILSQAVPTDLLFQQKGAIIFI</sequence>
<dbReference type="AlphaFoldDB" id="A0A975GTB1"/>
<dbReference type="Proteomes" id="UP000663722">
    <property type="component" value="Chromosome"/>
</dbReference>
<dbReference type="EMBL" id="CP061800">
    <property type="protein sequence ID" value="QTA92940.1"/>
    <property type="molecule type" value="Genomic_DNA"/>
</dbReference>
<reference evidence="1" key="1">
    <citation type="journal article" date="2021" name="Microb. Physiol.">
        <title>Proteogenomic Insights into the Physiology of Marine, Sulfate-Reducing, Filamentous Desulfonema limicola and Desulfonema magnum.</title>
        <authorList>
            <person name="Schnaars V."/>
            <person name="Wohlbrand L."/>
            <person name="Scheve S."/>
            <person name="Hinrichs C."/>
            <person name="Reinhardt R."/>
            <person name="Rabus R."/>
        </authorList>
    </citation>
    <scope>NUCLEOTIDE SEQUENCE</scope>
    <source>
        <strain evidence="1">4be13</strain>
    </source>
</reference>